<sequence length="176" mass="18917">MGCLANDENDVAPIELRNLRLGSKSGTLDCLASWVDLAEWFGGIVWLVKAQCAKPKMAPLPRAPRRLVVGTTTHGEAREGEAVATIKVDPPHKPLDGSGNFGQVFQAISQGPRLPPRPVKSLMAREGWRVGEQSTAPQLMDLGCEEAFDLGPSRATTTAALTDRQGYHRPFAVCGS</sequence>
<dbReference type="Proteomes" id="UP000824120">
    <property type="component" value="Chromosome 10"/>
</dbReference>
<protein>
    <submittedName>
        <fullName evidence="1">Uncharacterized protein</fullName>
    </submittedName>
</protein>
<name>A0A9J5WXS2_SOLCO</name>
<reference evidence="1 2" key="1">
    <citation type="submission" date="2020-09" db="EMBL/GenBank/DDBJ databases">
        <title>De no assembly of potato wild relative species, Solanum commersonii.</title>
        <authorList>
            <person name="Cho K."/>
        </authorList>
    </citation>
    <scope>NUCLEOTIDE SEQUENCE [LARGE SCALE GENOMIC DNA]</scope>
    <source>
        <strain evidence="1">LZ3.2</strain>
        <tissue evidence="1">Leaf</tissue>
    </source>
</reference>
<comment type="caution">
    <text evidence="1">The sequence shown here is derived from an EMBL/GenBank/DDBJ whole genome shotgun (WGS) entry which is preliminary data.</text>
</comment>
<gene>
    <name evidence="1" type="ORF">H5410_051222</name>
</gene>
<dbReference type="EMBL" id="JACXVP010000010">
    <property type="protein sequence ID" value="KAG5580595.1"/>
    <property type="molecule type" value="Genomic_DNA"/>
</dbReference>
<dbReference type="AlphaFoldDB" id="A0A9J5WXS2"/>
<accession>A0A9J5WXS2</accession>
<keyword evidence="2" id="KW-1185">Reference proteome</keyword>
<proteinExistence type="predicted"/>
<evidence type="ECO:0000313" key="1">
    <source>
        <dbReference type="EMBL" id="KAG5580595.1"/>
    </source>
</evidence>
<organism evidence="1 2">
    <name type="scientific">Solanum commersonii</name>
    <name type="common">Commerson's wild potato</name>
    <name type="synonym">Commerson's nightshade</name>
    <dbReference type="NCBI Taxonomy" id="4109"/>
    <lineage>
        <taxon>Eukaryota</taxon>
        <taxon>Viridiplantae</taxon>
        <taxon>Streptophyta</taxon>
        <taxon>Embryophyta</taxon>
        <taxon>Tracheophyta</taxon>
        <taxon>Spermatophyta</taxon>
        <taxon>Magnoliopsida</taxon>
        <taxon>eudicotyledons</taxon>
        <taxon>Gunneridae</taxon>
        <taxon>Pentapetalae</taxon>
        <taxon>asterids</taxon>
        <taxon>lamiids</taxon>
        <taxon>Solanales</taxon>
        <taxon>Solanaceae</taxon>
        <taxon>Solanoideae</taxon>
        <taxon>Solaneae</taxon>
        <taxon>Solanum</taxon>
    </lineage>
</organism>
<evidence type="ECO:0000313" key="2">
    <source>
        <dbReference type="Proteomes" id="UP000824120"/>
    </source>
</evidence>